<organism evidence="2 3">
    <name type="scientific">Pythium insidiosum</name>
    <name type="common">Pythiosis disease agent</name>
    <dbReference type="NCBI Taxonomy" id="114742"/>
    <lineage>
        <taxon>Eukaryota</taxon>
        <taxon>Sar</taxon>
        <taxon>Stramenopiles</taxon>
        <taxon>Oomycota</taxon>
        <taxon>Peronosporomycetes</taxon>
        <taxon>Pythiales</taxon>
        <taxon>Pythiaceae</taxon>
        <taxon>Pythium</taxon>
    </lineage>
</organism>
<evidence type="ECO:0000313" key="2">
    <source>
        <dbReference type="EMBL" id="KAJ0401290.1"/>
    </source>
</evidence>
<evidence type="ECO:0000313" key="3">
    <source>
        <dbReference type="Proteomes" id="UP001209570"/>
    </source>
</evidence>
<gene>
    <name evidence="2" type="ORF">P43SY_001821</name>
</gene>
<feature type="region of interest" description="Disordered" evidence="1">
    <location>
        <begin position="71"/>
        <end position="115"/>
    </location>
</feature>
<protein>
    <submittedName>
        <fullName evidence="2">Uncharacterized protein</fullName>
    </submittedName>
</protein>
<comment type="caution">
    <text evidence="2">The sequence shown here is derived from an EMBL/GenBank/DDBJ whole genome shotgun (WGS) entry which is preliminary data.</text>
</comment>
<proteinExistence type="predicted"/>
<evidence type="ECO:0000256" key="1">
    <source>
        <dbReference type="SAM" id="MobiDB-lite"/>
    </source>
</evidence>
<reference evidence="2" key="1">
    <citation type="submission" date="2021-12" db="EMBL/GenBank/DDBJ databases">
        <title>Prjna785345.</title>
        <authorList>
            <person name="Rujirawat T."/>
            <person name="Krajaejun T."/>
        </authorList>
    </citation>
    <scope>NUCLEOTIDE SEQUENCE</scope>
    <source>
        <strain evidence="2">Pi057C3</strain>
    </source>
</reference>
<sequence length="325" mass="37331">MSRRRTWNSAWQQADVAGDATALQKLSYEIDFAFRDPREAEKSPERLDALALTLTNGLSGDYLLAMDTAWPQSESRNSQTRSKDHKSPRSRPPRSRKRALPPSSKANGPEPDAWAVNDLRQQVQRLLEHRDALRTRAHFRRLGAQDRLVNVTRTYFQLFRNGLDLRPTTATGVDQLAFLRNVMDEDVVTCSCLSGLDAFIDQWRRYVQFFRLYDYTLHSIENVSLDARPVVRFTCSYKVRITYETLVALFSHIAKDGYFVRRLVGRELVTWSRTTFYFNANGLIERYDDDSDFVGAFSELLPSPTDLAALMGYALIREQSVIGEV</sequence>
<feature type="compositionally biased region" description="Basic residues" evidence="1">
    <location>
        <begin position="88"/>
        <end position="99"/>
    </location>
</feature>
<accession>A0AAD5QAQ5</accession>
<dbReference type="AlphaFoldDB" id="A0AAD5QAQ5"/>
<name>A0AAD5QAQ5_PYTIN</name>
<dbReference type="Proteomes" id="UP001209570">
    <property type="component" value="Unassembled WGS sequence"/>
</dbReference>
<dbReference type="EMBL" id="JAKCXM010000132">
    <property type="protein sequence ID" value="KAJ0401290.1"/>
    <property type="molecule type" value="Genomic_DNA"/>
</dbReference>
<keyword evidence="3" id="KW-1185">Reference proteome</keyword>
<feature type="compositionally biased region" description="Polar residues" evidence="1">
    <location>
        <begin position="71"/>
        <end position="80"/>
    </location>
</feature>